<feature type="compositionally biased region" description="Basic and acidic residues" evidence="12">
    <location>
        <begin position="154"/>
        <end position="181"/>
    </location>
</feature>
<keyword evidence="9 11" id="KW-0456">Lyase</keyword>
<evidence type="ECO:0000256" key="4">
    <source>
        <dbReference type="ARBA" id="ARBA00022763"/>
    </source>
</evidence>
<dbReference type="GO" id="GO:0000703">
    <property type="term" value="F:oxidized pyrimidine nucleobase lesion DNA N-glycosylase activity"/>
    <property type="evidence" value="ECO:0007669"/>
    <property type="project" value="UniProtKB-UniRule"/>
</dbReference>
<keyword evidence="3" id="KW-0479">Metal-binding</keyword>
<dbReference type="FunFam" id="1.10.340.30:FF:000005">
    <property type="entry name" value="Endonuclease III-like protein 1"/>
    <property type="match status" value="1"/>
</dbReference>
<dbReference type="Proteomes" id="UP000018050">
    <property type="component" value="Unassembled WGS sequence"/>
</dbReference>
<dbReference type="Gene3D" id="1.10.340.30">
    <property type="entry name" value="Hypothetical protein, domain 2"/>
    <property type="match status" value="1"/>
</dbReference>
<dbReference type="SMART" id="SM00478">
    <property type="entry name" value="ENDO3c"/>
    <property type="match status" value="1"/>
</dbReference>
<organism evidence="14 15">
    <name type="scientific">Eimeria acervulina</name>
    <name type="common">Coccidian parasite</name>
    <dbReference type="NCBI Taxonomy" id="5801"/>
    <lineage>
        <taxon>Eukaryota</taxon>
        <taxon>Sar</taxon>
        <taxon>Alveolata</taxon>
        <taxon>Apicomplexa</taxon>
        <taxon>Conoidasida</taxon>
        <taxon>Coccidia</taxon>
        <taxon>Eucoccidiorida</taxon>
        <taxon>Eimeriorina</taxon>
        <taxon>Eimeriidae</taxon>
        <taxon>Eimeria</taxon>
    </lineage>
</organism>
<feature type="region of interest" description="Disordered" evidence="12">
    <location>
        <begin position="48"/>
        <end position="339"/>
    </location>
</feature>
<comment type="function">
    <text evidence="11">Bifunctional DNA N-glycosylase with associated apurinic/apyrimidinic (AP) lyase function that catalyzes the first step in base excision repair (BER), the primary repair pathway for the repair of oxidative DNA damage. The DNA N-glycosylase activity releases the damaged DNA base from DNA by cleaving the N-glycosidic bond, leaving an AP site. The AP lyase activity cleaves the phosphodiester bond 3' to the AP site by a beta-elimination. Primarily recognizes and repairs oxidative base damage of pyrimidines.</text>
</comment>
<name>U6GRN9_EIMAC</name>
<keyword evidence="2" id="KW-0004">4Fe-4S</keyword>
<dbReference type="RefSeq" id="XP_013248971.1">
    <property type="nucleotide sequence ID" value="XM_013393517.1"/>
</dbReference>
<evidence type="ECO:0000256" key="9">
    <source>
        <dbReference type="ARBA" id="ARBA00023239"/>
    </source>
</evidence>
<sequence length="565" mass="60003">MHTDSGAAGWRLAPPRISAAAAAAAAAASQTTAPCTVQLQQPVAPSRIHNICSSSKRSSSSSSSSSSSKSSSSGTTTGETLSHRSSDSSSSSSNSSSSSSSTMEPQLNSFDAFCFPSSPLPPPRGRKRQTPCSSSSSSSSSNGSNSNKNGSSSSDKKSSRSSSHTDRVEVKREKTLVKEEQQQQQKQQQQQQQQERDLRAKRRGSAGPLQQQQSAEAAAAGAAAAAKSCKSEPQEATMKTTSKEEKAEAAAATAAAATAAAATAAAATAAAATATAAAAAEGDEECSELQQEPQRVPIGKPKGRSRSSSSSSSSSSKSSSKSSSSCCNTNPTKPPPENFDKVWEAICKMREKRDAPVDSMGVEAQTGKDEKERRFAVLVAVMLSSQTKDEQTHACVNRLRENGLLNPYAIAACDPEKLRGLLFGVGFHNNKTTFLKEAAEILIKKHKGEVPQTLDDLMQLRGVGRKMANIVMHAAWNSFHGIAVDVHVHRISNRLGWVKTKTPQETEIALEDCLPRKHWEDVNLLLVGFGQQICKPCSVCLARQYCPVGRKMRVPKIAIEENPKP</sequence>
<keyword evidence="11" id="KW-0539">Nucleus</keyword>
<keyword evidence="11" id="KW-0496">Mitochondrion</keyword>
<evidence type="ECO:0000256" key="5">
    <source>
        <dbReference type="ARBA" id="ARBA00022801"/>
    </source>
</evidence>
<keyword evidence="7" id="KW-0411">Iron-sulfur</keyword>
<keyword evidence="4 11" id="KW-0227">DNA damage</keyword>
<dbReference type="OrthoDB" id="2099276at2759"/>
<feature type="compositionally biased region" description="Low complexity" evidence="12">
    <location>
        <begin position="87"/>
        <end position="101"/>
    </location>
</feature>
<dbReference type="PANTHER" id="PTHR43286">
    <property type="entry name" value="ENDONUCLEASE III-LIKE PROTEIN 1"/>
    <property type="match status" value="1"/>
</dbReference>
<dbReference type="GeneID" id="25270168"/>
<comment type="similarity">
    <text evidence="1 11">Belongs to the Nth/MutY family.</text>
</comment>
<feature type="compositionally biased region" description="Low complexity" evidence="12">
    <location>
        <begin position="53"/>
        <end position="73"/>
    </location>
</feature>
<evidence type="ECO:0000256" key="11">
    <source>
        <dbReference type="HAMAP-Rule" id="MF_03183"/>
    </source>
</evidence>
<keyword evidence="8 11" id="KW-0234">DNA repair</keyword>
<dbReference type="CDD" id="cd00056">
    <property type="entry name" value="ENDO3c"/>
    <property type="match status" value="1"/>
</dbReference>
<evidence type="ECO:0000256" key="7">
    <source>
        <dbReference type="ARBA" id="ARBA00023014"/>
    </source>
</evidence>
<dbReference type="AlphaFoldDB" id="U6GRN9"/>
<accession>U6GRN9</accession>
<evidence type="ECO:0000256" key="6">
    <source>
        <dbReference type="ARBA" id="ARBA00023004"/>
    </source>
</evidence>
<dbReference type="InterPro" id="IPR011257">
    <property type="entry name" value="DNA_glycosylase"/>
</dbReference>
<dbReference type="HAMAP" id="MF_03183">
    <property type="entry name" value="Endonuclease_III_Nth"/>
    <property type="match status" value="1"/>
</dbReference>
<evidence type="ECO:0000256" key="10">
    <source>
        <dbReference type="ARBA" id="ARBA00023295"/>
    </source>
</evidence>
<dbReference type="InterPro" id="IPR023170">
    <property type="entry name" value="HhH_base_excis_C"/>
</dbReference>
<evidence type="ECO:0000256" key="3">
    <source>
        <dbReference type="ARBA" id="ARBA00022723"/>
    </source>
</evidence>
<feature type="compositionally biased region" description="Low complexity" evidence="12">
    <location>
        <begin position="133"/>
        <end position="153"/>
    </location>
</feature>
<evidence type="ECO:0000256" key="1">
    <source>
        <dbReference type="ARBA" id="ARBA00008343"/>
    </source>
</evidence>
<dbReference type="GO" id="GO:0003677">
    <property type="term" value="F:DNA binding"/>
    <property type="evidence" value="ECO:0007669"/>
    <property type="project" value="UniProtKB-UniRule"/>
</dbReference>
<dbReference type="InterPro" id="IPR003265">
    <property type="entry name" value="HhH-GPD_domain"/>
</dbReference>
<keyword evidence="6" id="KW-0408">Iron</keyword>
<dbReference type="GO" id="GO:0140078">
    <property type="term" value="F:class I DNA-(apurinic or apyrimidinic site) endonuclease activity"/>
    <property type="evidence" value="ECO:0007669"/>
    <property type="project" value="UniProtKB-EC"/>
</dbReference>
<reference evidence="14" key="1">
    <citation type="submission" date="2013-10" db="EMBL/GenBank/DDBJ databases">
        <title>Genomic analysis of the causative agents of coccidiosis in chickens.</title>
        <authorList>
            <person name="Reid A.J."/>
            <person name="Blake D."/>
            <person name="Billington K."/>
            <person name="Browne H."/>
            <person name="Dunn M."/>
            <person name="Hung S."/>
            <person name="Kawahara F."/>
            <person name="Miranda-Saavedra D."/>
            <person name="Mourier T."/>
            <person name="Nagra H."/>
            <person name="Otto T.D."/>
            <person name="Rawlings N."/>
            <person name="Sanchez A."/>
            <person name="Sanders M."/>
            <person name="Subramaniam C."/>
            <person name="Tay Y."/>
            <person name="Dear P."/>
            <person name="Doerig C."/>
            <person name="Gruber A."/>
            <person name="Parkinson J."/>
            <person name="Shirley M."/>
            <person name="Wan K.L."/>
            <person name="Berriman M."/>
            <person name="Tomley F."/>
            <person name="Pain A."/>
        </authorList>
    </citation>
    <scope>NUCLEOTIDE SEQUENCE</scope>
    <source>
        <strain evidence="14">Houghton</strain>
    </source>
</reference>
<dbReference type="GO" id="GO:0005739">
    <property type="term" value="C:mitochondrion"/>
    <property type="evidence" value="ECO:0007669"/>
    <property type="project" value="UniProtKB-SubCell"/>
</dbReference>
<evidence type="ECO:0000313" key="14">
    <source>
        <dbReference type="EMBL" id="CDI81259.1"/>
    </source>
</evidence>
<keyword evidence="5 11" id="KW-0378">Hydrolase</keyword>
<evidence type="ECO:0000259" key="13">
    <source>
        <dbReference type="SMART" id="SM00478"/>
    </source>
</evidence>
<dbReference type="GO" id="GO:0046872">
    <property type="term" value="F:metal ion binding"/>
    <property type="evidence" value="ECO:0007669"/>
    <property type="project" value="UniProtKB-KW"/>
</dbReference>
<dbReference type="Pfam" id="PF00633">
    <property type="entry name" value="HHH"/>
    <property type="match status" value="1"/>
</dbReference>
<dbReference type="Gene3D" id="1.10.1670.10">
    <property type="entry name" value="Helix-hairpin-Helix base-excision DNA repair enzymes (C-terminal)"/>
    <property type="match status" value="1"/>
</dbReference>
<feature type="compositionally biased region" description="Low complexity" evidence="12">
    <location>
        <begin position="182"/>
        <end position="193"/>
    </location>
</feature>
<dbReference type="GO" id="GO:0006285">
    <property type="term" value="P:base-excision repair, AP site formation"/>
    <property type="evidence" value="ECO:0007669"/>
    <property type="project" value="UniProtKB-UniRule"/>
</dbReference>
<dbReference type="EC" id="3.2.2.-" evidence="11"/>
<keyword evidence="14" id="KW-0255">Endonuclease</keyword>
<dbReference type="VEuPathDB" id="ToxoDB:EAH_00020980"/>
<dbReference type="InterPro" id="IPR030841">
    <property type="entry name" value="NTH1"/>
</dbReference>
<proteinExistence type="inferred from homology"/>
<evidence type="ECO:0000256" key="12">
    <source>
        <dbReference type="SAM" id="MobiDB-lite"/>
    </source>
</evidence>
<evidence type="ECO:0000256" key="2">
    <source>
        <dbReference type="ARBA" id="ARBA00022485"/>
    </source>
</evidence>
<dbReference type="EC" id="4.2.99.18" evidence="11"/>
<feature type="compositionally biased region" description="Low complexity" evidence="12">
    <location>
        <begin position="249"/>
        <end position="280"/>
    </location>
</feature>
<dbReference type="GO" id="GO:0051539">
    <property type="term" value="F:4 iron, 4 sulfur cluster binding"/>
    <property type="evidence" value="ECO:0007669"/>
    <property type="project" value="UniProtKB-KW"/>
</dbReference>
<dbReference type="PANTHER" id="PTHR43286:SF1">
    <property type="entry name" value="ENDONUCLEASE III-LIKE PROTEIN 1"/>
    <property type="match status" value="1"/>
</dbReference>
<protein>
    <recommendedName>
        <fullName evidence="11">Endonuclease III homolog</fullName>
        <ecNumber evidence="11">3.2.2.-</ecNumber>
        <ecNumber evidence="11">4.2.99.18</ecNumber>
    </recommendedName>
    <alternativeName>
        <fullName evidence="11">Bifunctional DNA N-glycosylase/DNA-(apurinic or apyrimidinic site) lyase</fullName>
        <shortName evidence="11">DNA glycosylase/AP lyase</shortName>
    </alternativeName>
</protein>
<dbReference type="InterPro" id="IPR000445">
    <property type="entry name" value="HhH_motif"/>
</dbReference>
<dbReference type="GO" id="GO:0006289">
    <property type="term" value="P:nucleotide-excision repair"/>
    <property type="evidence" value="ECO:0007669"/>
    <property type="project" value="TreeGrafter"/>
</dbReference>
<dbReference type="GO" id="GO:0005634">
    <property type="term" value="C:nucleus"/>
    <property type="evidence" value="ECO:0007669"/>
    <property type="project" value="UniProtKB-SubCell"/>
</dbReference>
<feature type="domain" description="HhH-GPD" evidence="13">
    <location>
        <begin position="383"/>
        <end position="532"/>
    </location>
</feature>
<comment type="subcellular location">
    <subcellularLocation>
        <location evidence="11">Nucleus</location>
    </subcellularLocation>
    <subcellularLocation>
        <location evidence="11">Mitochondrion</location>
    </subcellularLocation>
</comment>
<keyword evidence="10 11" id="KW-0326">Glycosidase</keyword>
<dbReference type="OMA" id="DEQTHAC"/>
<evidence type="ECO:0000313" key="15">
    <source>
        <dbReference type="Proteomes" id="UP000018050"/>
    </source>
</evidence>
<evidence type="ECO:0000256" key="8">
    <source>
        <dbReference type="ARBA" id="ARBA00023204"/>
    </source>
</evidence>
<comment type="caution">
    <text evidence="11">Lacks conserved residue(s) required for the propagation of feature annotation.</text>
</comment>
<feature type="compositionally biased region" description="Low complexity" evidence="12">
    <location>
        <begin position="210"/>
        <end position="226"/>
    </location>
</feature>
<dbReference type="SUPFAM" id="SSF48150">
    <property type="entry name" value="DNA-glycosylase"/>
    <property type="match status" value="1"/>
</dbReference>
<keyword evidence="15" id="KW-1185">Reference proteome</keyword>
<gene>
    <name evidence="11" type="primary">NTH1</name>
    <name evidence="14" type="ORF">EAH_00020980</name>
</gene>
<comment type="catalytic activity">
    <reaction evidence="11">
        <text>2'-deoxyribonucleotide-(2'-deoxyribose 5'-phosphate)-2'-deoxyribonucleotide-DNA = a 3'-end 2'-deoxyribonucleotide-(2,3-dehydro-2,3-deoxyribose 5'-phosphate)-DNA + a 5'-end 5'-phospho-2'-deoxyribonucleoside-DNA + H(+)</text>
        <dbReference type="Rhea" id="RHEA:66592"/>
        <dbReference type="Rhea" id="RHEA-COMP:13180"/>
        <dbReference type="Rhea" id="RHEA-COMP:16897"/>
        <dbReference type="Rhea" id="RHEA-COMP:17067"/>
        <dbReference type="ChEBI" id="CHEBI:15378"/>
        <dbReference type="ChEBI" id="CHEBI:136412"/>
        <dbReference type="ChEBI" id="CHEBI:157695"/>
        <dbReference type="ChEBI" id="CHEBI:167181"/>
        <dbReference type="EC" id="4.2.99.18"/>
    </reaction>
</comment>
<keyword evidence="14" id="KW-0540">Nuclease</keyword>
<feature type="compositionally biased region" description="Low complexity" evidence="12">
    <location>
        <begin position="306"/>
        <end position="325"/>
    </location>
</feature>
<dbReference type="EMBL" id="HG671569">
    <property type="protein sequence ID" value="CDI81259.1"/>
    <property type="molecule type" value="Genomic_DNA"/>
</dbReference>
<dbReference type="Pfam" id="PF00730">
    <property type="entry name" value="HhH-GPD"/>
    <property type="match status" value="1"/>
</dbReference>
<reference evidence="14" key="2">
    <citation type="submission" date="2013-10" db="EMBL/GenBank/DDBJ databases">
        <authorList>
            <person name="Aslett M."/>
        </authorList>
    </citation>
    <scope>NUCLEOTIDE SEQUENCE</scope>
    <source>
        <strain evidence="14">Houghton</strain>
    </source>
</reference>